<evidence type="ECO:0000313" key="2">
    <source>
        <dbReference type="Proteomes" id="UP000478052"/>
    </source>
</evidence>
<dbReference type="Proteomes" id="UP000478052">
    <property type="component" value="Unassembled WGS sequence"/>
</dbReference>
<dbReference type="AlphaFoldDB" id="A0A6G0YUJ3"/>
<gene>
    <name evidence="1" type="ORF">FWK35_00015989</name>
</gene>
<protein>
    <submittedName>
        <fullName evidence="1">Uncharacterized protein</fullName>
    </submittedName>
</protein>
<dbReference type="OrthoDB" id="6626476at2759"/>
<comment type="caution">
    <text evidence="1">The sequence shown here is derived from an EMBL/GenBank/DDBJ whole genome shotgun (WGS) entry which is preliminary data.</text>
</comment>
<evidence type="ECO:0000313" key="1">
    <source>
        <dbReference type="EMBL" id="KAF0761613.1"/>
    </source>
</evidence>
<sequence length="245" mass="28306">MDEVVVATNHVWQDISFELNNRMSNNALHVFVYKGYHGIKEKLGLTPIKTPDVVLRKIDILNNLDDNDDSESIDELDSDEDFANKKFVITFSSDEWKTIQPQRVKYNLMDKKRPLQRFKTYEVLPKNTWTPLIAEHFWIHTQLPCCLSFHRAKVSPNGENYVSVVGRCSDCGSYFKGIVSEKPPENSRVLMQCTYVGNFNELHKATKKRRMIGPVIEKALSSIVEQGISCETYREKEAVRLMKTD</sequence>
<reference evidence="1 2" key="1">
    <citation type="submission" date="2019-08" db="EMBL/GenBank/DDBJ databases">
        <title>Whole genome of Aphis craccivora.</title>
        <authorList>
            <person name="Voronova N.V."/>
            <person name="Shulinski R.S."/>
            <person name="Bandarenka Y.V."/>
            <person name="Zhorov D.G."/>
            <person name="Warner D."/>
        </authorList>
    </citation>
    <scope>NUCLEOTIDE SEQUENCE [LARGE SCALE GENOMIC DNA]</scope>
    <source>
        <strain evidence="1">180601</strain>
        <tissue evidence="1">Whole Body</tissue>
    </source>
</reference>
<organism evidence="1 2">
    <name type="scientific">Aphis craccivora</name>
    <name type="common">Cowpea aphid</name>
    <dbReference type="NCBI Taxonomy" id="307492"/>
    <lineage>
        <taxon>Eukaryota</taxon>
        <taxon>Metazoa</taxon>
        <taxon>Ecdysozoa</taxon>
        <taxon>Arthropoda</taxon>
        <taxon>Hexapoda</taxon>
        <taxon>Insecta</taxon>
        <taxon>Pterygota</taxon>
        <taxon>Neoptera</taxon>
        <taxon>Paraneoptera</taxon>
        <taxon>Hemiptera</taxon>
        <taxon>Sternorrhyncha</taxon>
        <taxon>Aphidomorpha</taxon>
        <taxon>Aphidoidea</taxon>
        <taxon>Aphididae</taxon>
        <taxon>Aphidini</taxon>
        <taxon>Aphis</taxon>
        <taxon>Aphis</taxon>
    </lineage>
</organism>
<dbReference type="EMBL" id="VUJU01002342">
    <property type="protein sequence ID" value="KAF0761613.1"/>
    <property type="molecule type" value="Genomic_DNA"/>
</dbReference>
<keyword evidence="2" id="KW-1185">Reference proteome</keyword>
<proteinExistence type="predicted"/>
<accession>A0A6G0YUJ3</accession>
<name>A0A6G0YUJ3_APHCR</name>